<sequence>MKDVTQENTQSVDSYSERLNRECYCVTLDRTALKESFEHQFAAAGYVPSITPEFHQLFSNTPVFVPQSDIKAMERIVEAIESTAELSSYRERVLSWAPEIAGFDPGPIGAFMGYDFHLGKDGPQLIEINTNAGGAFLNSVLARAQHRCCKPSQQTAATTQALDGFETAVFDMFRQEWQRQRADSMPKSMAIVDEAPETQFMFTEFQLARQQLQARGINTLILDPSELEYVDGALVAQGKRIDMVYNRLVDFALEAPAHEALRRAYVDGAVVVTPNPRVHALMADKRNLILLSDPSTLRDWGLSEVQARYLESSIPKTRLVTASDAGELWGSRRELFFKPVAGHGSKGVYRGDKLTRRVFDNILQGDYIAQKFVPAGERAMRVDGTVTTRKVDIRLYTYGGKTLLIAARVYQGQTTNFRTPGGGFAPVFQV</sequence>
<reference evidence="1" key="1">
    <citation type="journal article" date="2015" name="Nature">
        <title>Complex archaea that bridge the gap between prokaryotes and eukaryotes.</title>
        <authorList>
            <person name="Spang A."/>
            <person name="Saw J.H."/>
            <person name="Jorgensen S.L."/>
            <person name="Zaremba-Niedzwiedzka K."/>
            <person name="Martijn J."/>
            <person name="Lind A.E."/>
            <person name="van Eijk R."/>
            <person name="Schleper C."/>
            <person name="Guy L."/>
            <person name="Ettema T.J."/>
        </authorList>
    </citation>
    <scope>NUCLEOTIDE SEQUENCE</scope>
</reference>
<proteinExistence type="predicted"/>
<dbReference type="AlphaFoldDB" id="A0A0F9GXN1"/>
<protein>
    <submittedName>
        <fullName evidence="1">Uncharacterized protein</fullName>
    </submittedName>
</protein>
<comment type="caution">
    <text evidence="1">The sequence shown here is derived from an EMBL/GenBank/DDBJ whole genome shotgun (WGS) entry which is preliminary data.</text>
</comment>
<evidence type="ECO:0000313" key="1">
    <source>
        <dbReference type="EMBL" id="KKL95451.1"/>
    </source>
</evidence>
<gene>
    <name evidence="1" type="ORF">LCGC14_1854450</name>
</gene>
<accession>A0A0F9GXN1</accession>
<name>A0A0F9GXN1_9ZZZZ</name>
<organism evidence="1">
    <name type="scientific">marine sediment metagenome</name>
    <dbReference type="NCBI Taxonomy" id="412755"/>
    <lineage>
        <taxon>unclassified sequences</taxon>
        <taxon>metagenomes</taxon>
        <taxon>ecological metagenomes</taxon>
    </lineage>
</organism>
<dbReference type="SUPFAM" id="SSF56059">
    <property type="entry name" value="Glutathione synthetase ATP-binding domain-like"/>
    <property type="match status" value="1"/>
</dbReference>
<dbReference type="EMBL" id="LAZR01018673">
    <property type="protein sequence ID" value="KKL95451.1"/>
    <property type="molecule type" value="Genomic_DNA"/>
</dbReference>